<dbReference type="SUPFAM" id="SSF52540">
    <property type="entry name" value="P-loop containing nucleoside triphosphate hydrolases"/>
    <property type="match status" value="1"/>
</dbReference>
<evidence type="ECO:0000256" key="5">
    <source>
        <dbReference type="ARBA" id="ARBA00023136"/>
    </source>
</evidence>
<evidence type="ECO:0000259" key="7">
    <source>
        <dbReference type="Pfam" id="PF00350"/>
    </source>
</evidence>
<gene>
    <name evidence="8" type="primary">der_2</name>
    <name evidence="8" type="ORF">NEOCIP111885_00267</name>
</gene>
<name>A0A9C7G614_9BACI</name>
<dbReference type="InterPro" id="IPR027094">
    <property type="entry name" value="Mitofusin_fam"/>
</dbReference>
<dbReference type="GO" id="GO:0005525">
    <property type="term" value="F:GTP binding"/>
    <property type="evidence" value="ECO:0007669"/>
    <property type="project" value="UniProtKB-KW"/>
</dbReference>
<keyword evidence="6" id="KW-0175">Coiled coil</keyword>
<keyword evidence="3" id="KW-0378">Hydrolase</keyword>
<dbReference type="InterPro" id="IPR027417">
    <property type="entry name" value="P-loop_NTPase"/>
</dbReference>
<comment type="subcellular location">
    <subcellularLocation>
        <location evidence="1">Membrane</location>
    </subcellularLocation>
</comment>
<evidence type="ECO:0000256" key="3">
    <source>
        <dbReference type="ARBA" id="ARBA00022801"/>
    </source>
</evidence>
<feature type="coiled-coil region" evidence="6">
    <location>
        <begin position="599"/>
        <end position="665"/>
    </location>
</feature>
<dbReference type="AlphaFoldDB" id="A0A9C7G614"/>
<proteinExistence type="predicted"/>
<keyword evidence="9" id="KW-1185">Reference proteome</keyword>
<feature type="coiled-coil region" evidence="6">
    <location>
        <begin position="511"/>
        <end position="542"/>
    </location>
</feature>
<evidence type="ECO:0000256" key="2">
    <source>
        <dbReference type="ARBA" id="ARBA00022741"/>
    </source>
</evidence>
<comment type="caution">
    <text evidence="8">The sequence shown here is derived from an EMBL/GenBank/DDBJ whole genome shotgun (WGS) entry which is preliminary data.</text>
</comment>
<dbReference type="PANTHER" id="PTHR10465">
    <property type="entry name" value="TRANSMEMBRANE GTPASE FZO1"/>
    <property type="match status" value="1"/>
</dbReference>
<dbReference type="InterPro" id="IPR045063">
    <property type="entry name" value="Dynamin_N"/>
</dbReference>
<evidence type="ECO:0000256" key="4">
    <source>
        <dbReference type="ARBA" id="ARBA00023134"/>
    </source>
</evidence>
<sequence>MIDKNQVTYIHKLTKIENHNFLQKPEFAIFRKRAQYMKKQLDQQEFRITIVGEFSAGKSTFLNALMGEDVLPHALRETTASVTYIRNVGPTHPLVNKMVIEFSDSTKKPITLDIDSNPEALKQYVTTMSKDFNVVEEIGAVHIYLNFPYTNEPIVFVDTPGLNGMAEGHYSLTLSEIQKAHASIFLFHIRGLSQTNIRLLNLLEQYQQKFIFVMNFIDELKSEEGESVEKKVKQLQKELEKAGVQPPFPLFGVSALKALVAKDTNLKRVYAHDEIDVDEMKRAQLMIDSQFTELEDYLWKDVILQEKEKIFKDSMDRSIQQLITDLVEELQELSKLNAAKIDQEDRLEVERRIERLTSRSVKNWQITEDYIGSRENDLVKIFREKVQQDLTMIREDFEIEIRKLTYQQLDLFKSKVENHEYQKELTQKIIELRNSYEGVLKDFLEEVYQGAILRIRKFHPTIVVQSNQKLNFQFAMKEAEFDSLDIVNQLKSIKQKEKKAVEDSRAFTVEKANSENELNKIKAESQNLVRKENESIQEKNRKISHLGSMPDVYRYDEKRYREVERAKWSPFRLFSETKTEKYTVRVTDDSEQRKWKANKEKIEREYNQQISDIQKKQEDYEEKQRRLSRNKVENSHKLDQVNRKLDEYAKEVQHLEKLRREIYEKNKREYFEIQKRDLLNLVRTHMDEIVLHEFEELLIQNIQSNIMKIKKSTQKYYIDSENKYRQKLQLLLQRANHDFDEKLERTIQNAIKEISSFFKEEVHV</sequence>
<keyword evidence="2" id="KW-0547">Nucleotide-binding</keyword>
<evidence type="ECO:0000313" key="8">
    <source>
        <dbReference type="EMBL" id="CAG9606579.1"/>
    </source>
</evidence>
<protein>
    <submittedName>
        <fullName evidence="8">GTPase Der</fullName>
    </submittedName>
</protein>
<dbReference type="EMBL" id="CAKJTG010000001">
    <property type="protein sequence ID" value="CAG9606579.1"/>
    <property type="molecule type" value="Genomic_DNA"/>
</dbReference>
<evidence type="ECO:0000256" key="6">
    <source>
        <dbReference type="SAM" id="Coils"/>
    </source>
</evidence>
<dbReference type="GO" id="GO:0008053">
    <property type="term" value="P:mitochondrial fusion"/>
    <property type="evidence" value="ECO:0007669"/>
    <property type="project" value="TreeGrafter"/>
</dbReference>
<dbReference type="PANTHER" id="PTHR10465:SF0">
    <property type="entry name" value="SARCALUMENIN"/>
    <property type="match status" value="1"/>
</dbReference>
<evidence type="ECO:0000256" key="1">
    <source>
        <dbReference type="ARBA" id="ARBA00004370"/>
    </source>
</evidence>
<evidence type="ECO:0000313" key="9">
    <source>
        <dbReference type="Proteomes" id="UP000789845"/>
    </source>
</evidence>
<reference evidence="8" key="1">
    <citation type="submission" date="2021-10" db="EMBL/GenBank/DDBJ databases">
        <authorList>
            <person name="Criscuolo A."/>
        </authorList>
    </citation>
    <scope>NUCLEOTIDE SEQUENCE</scope>
    <source>
        <strain evidence="8">CIP111885</strain>
    </source>
</reference>
<dbReference type="RefSeq" id="WP_230494858.1">
    <property type="nucleotide sequence ID" value="NZ_CAKJTG010000001.1"/>
</dbReference>
<dbReference type="Pfam" id="PF00350">
    <property type="entry name" value="Dynamin_N"/>
    <property type="match status" value="1"/>
</dbReference>
<dbReference type="Gene3D" id="3.40.50.300">
    <property type="entry name" value="P-loop containing nucleotide triphosphate hydrolases"/>
    <property type="match status" value="1"/>
</dbReference>
<dbReference type="Proteomes" id="UP000789845">
    <property type="component" value="Unassembled WGS sequence"/>
</dbReference>
<keyword evidence="5" id="KW-0472">Membrane</keyword>
<keyword evidence="4" id="KW-0342">GTP-binding</keyword>
<dbReference type="GO" id="GO:0003924">
    <property type="term" value="F:GTPase activity"/>
    <property type="evidence" value="ECO:0007669"/>
    <property type="project" value="InterPro"/>
</dbReference>
<feature type="domain" description="Dynamin N-terminal" evidence="7">
    <location>
        <begin position="48"/>
        <end position="215"/>
    </location>
</feature>
<organism evidence="8 9">
    <name type="scientific">Pseudoneobacillus rhizosphaerae</name>
    <dbReference type="NCBI Taxonomy" id="2880968"/>
    <lineage>
        <taxon>Bacteria</taxon>
        <taxon>Bacillati</taxon>
        <taxon>Bacillota</taxon>
        <taxon>Bacilli</taxon>
        <taxon>Bacillales</taxon>
        <taxon>Bacillaceae</taxon>
        <taxon>Pseudoneobacillus</taxon>
    </lineage>
</organism>
<accession>A0A9C7G614</accession>
<dbReference type="GO" id="GO:0016020">
    <property type="term" value="C:membrane"/>
    <property type="evidence" value="ECO:0007669"/>
    <property type="project" value="UniProtKB-SubCell"/>
</dbReference>
<feature type="coiled-coil region" evidence="6">
    <location>
        <begin position="189"/>
        <end position="245"/>
    </location>
</feature>